<name>A0ABV3GZ50_9ACTN</name>
<feature type="transmembrane region" description="Helical" evidence="1">
    <location>
        <begin position="133"/>
        <end position="151"/>
    </location>
</feature>
<feature type="transmembrane region" description="Helical" evidence="1">
    <location>
        <begin position="38"/>
        <end position="57"/>
    </location>
</feature>
<evidence type="ECO:0000313" key="3">
    <source>
        <dbReference type="Proteomes" id="UP001552427"/>
    </source>
</evidence>
<sequence length="200" mass="20242">MGLHRVAAVAGFVSGLLIVVNAARRGGLVAETDFTHAIAPFGALTGLLAVTGIYLVIRHRAGALGLVGYVLNSAGLAGAFAVEYILHYVFPYLGAGTVAALLTGMTGTAFLVTSAVLVIGVVVFGVAAVRSGTMPVVGVVLYVAGMLPGSLRSLVPVPLYLGGLVVAAVGVVWMSARLWSVGAAGETGALRRTTRRSVTP</sequence>
<keyword evidence="1" id="KW-0812">Transmembrane</keyword>
<feature type="transmembrane region" description="Helical" evidence="1">
    <location>
        <begin position="157"/>
        <end position="176"/>
    </location>
</feature>
<dbReference type="EMBL" id="JBFARM010000003">
    <property type="protein sequence ID" value="MEV4285556.1"/>
    <property type="molecule type" value="Genomic_DNA"/>
</dbReference>
<keyword evidence="3" id="KW-1185">Reference proteome</keyword>
<evidence type="ECO:0000313" key="2">
    <source>
        <dbReference type="EMBL" id="MEV4285556.1"/>
    </source>
</evidence>
<organism evidence="2 3">
    <name type="scientific">Nonomuraea bangladeshensis</name>
    <dbReference type="NCBI Taxonomy" id="404385"/>
    <lineage>
        <taxon>Bacteria</taxon>
        <taxon>Bacillati</taxon>
        <taxon>Actinomycetota</taxon>
        <taxon>Actinomycetes</taxon>
        <taxon>Streptosporangiales</taxon>
        <taxon>Streptosporangiaceae</taxon>
        <taxon>Nonomuraea</taxon>
    </lineage>
</organism>
<feature type="transmembrane region" description="Helical" evidence="1">
    <location>
        <begin position="64"/>
        <end position="86"/>
    </location>
</feature>
<keyword evidence="1" id="KW-1133">Transmembrane helix</keyword>
<evidence type="ECO:0008006" key="4">
    <source>
        <dbReference type="Google" id="ProtNLM"/>
    </source>
</evidence>
<dbReference type="Proteomes" id="UP001552427">
    <property type="component" value="Unassembled WGS sequence"/>
</dbReference>
<keyword evidence="1" id="KW-0472">Membrane</keyword>
<accession>A0ABV3GZ50</accession>
<proteinExistence type="predicted"/>
<comment type="caution">
    <text evidence="2">The sequence shown here is derived from an EMBL/GenBank/DDBJ whole genome shotgun (WGS) entry which is preliminary data.</text>
</comment>
<protein>
    <recommendedName>
        <fullName evidence="4">Metal ABC transporter permease</fullName>
    </recommendedName>
</protein>
<feature type="transmembrane region" description="Helical" evidence="1">
    <location>
        <begin position="98"/>
        <end position="126"/>
    </location>
</feature>
<dbReference type="RefSeq" id="WP_364446337.1">
    <property type="nucleotide sequence ID" value="NZ_JBFARM010000003.1"/>
</dbReference>
<gene>
    <name evidence="2" type="ORF">AB0K40_08620</name>
</gene>
<reference evidence="2 3" key="1">
    <citation type="submission" date="2024-06" db="EMBL/GenBank/DDBJ databases">
        <title>The Natural Products Discovery Center: Release of the First 8490 Sequenced Strains for Exploring Actinobacteria Biosynthetic Diversity.</title>
        <authorList>
            <person name="Kalkreuter E."/>
            <person name="Kautsar S.A."/>
            <person name="Yang D."/>
            <person name="Bader C.D."/>
            <person name="Teijaro C.N."/>
            <person name="Fluegel L."/>
            <person name="Davis C.M."/>
            <person name="Simpson J.R."/>
            <person name="Lauterbach L."/>
            <person name="Steele A.D."/>
            <person name="Gui C."/>
            <person name="Meng S."/>
            <person name="Li G."/>
            <person name="Viehrig K."/>
            <person name="Ye F."/>
            <person name="Su P."/>
            <person name="Kiefer A.F."/>
            <person name="Nichols A."/>
            <person name="Cepeda A.J."/>
            <person name="Yan W."/>
            <person name="Fan B."/>
            <person name="Jiang Y."/>
            <person name="Adhikari A."/>
            <person name="Zheng C.-J."/>
            <person name="Schuster L."/>
            <person name="Cowan T.M."/>
            <person name="Smanski M.J."/>
            <person name="Chevrette M.G."/>
            <person name="De Carvalho L.P.S."/>
            <person name="Shen B."/>
        </authorList>
    </citation>
    <scope>NUCLEOTIDE SEQUENCE [LARGE SCALE GENOMIC DNA]</scope>
    <source>
        <strain evidence="2 3">NPDC049574</strain>
    </source>
</reference>
<evidence type="ECO:0000256" key="1">
    <source>
        <dbReference type="SAM" id="Phobius"/>
    </source>
</evidence>